<dbReference type="PANTHER" id="PTHR43531">
    <property type="entry name" value="PROTEIN ICFG"/>
    <property type="match status" value="1"/>
</dbReference>
<dbReference type="RefSeq" id="WP_073289559.1">
    <property type="nucleotide sequence ID" value="NZ_FRCP01000017.1"/>
</dbReference>
<sequence>MKENKSKTKSKKRSNPKTNLPLSQVINNSFRLTRIISCTICILSILSTAILAGEIINFKNGPYTLEKSVSKTQYLMKQLESNVYHKIVQMTASRMKSDTDNTDSIVEELNSELQNLYSIVAKEHSSDTNLLTELQNKMEEANPYRVEIYDFVANRRMTNANDVLVKSYLPLVEEINVLLDTIATDSDSYANNEITRCIIYSLVMIAVVIAMIIISYILSKKHAKATTTVIVSPITEVKEAMNKLAKGNLQVSVKPSSILELSELSTATTKTINTLTGYIQNITTVLGQLEDRDMTVTVDIDYMGDFVPIKNSLIEITQYLNELIVNIKDSANQVASGAEQISHSSQSIAEGAQDQNNSISTLVEQVNDITTVVQNNAKKARDVSKISSDSLDIVDKGNTYMQALLDAMNQITNQSNQISKIIEVIDDIASQTNLLSLNASIEAARAGEQGKGFAVVADQIGKLANDCSKAVGNTTKLIHQSLDAIKHGSALADDTAKLLSDIVTSSSKTSELVEDITTACTTQADQLNNVLASIQEISVIVESNSAASEESSAASQEFLSQSDTLRELLEGFQL</sequence>
<protein>
    <submittedName>
        <fullName evidence="8">Methyl-accepting chemotaxis protein</fullName>
    </submittedName>
</protein>
<dbReference type="Gene3D" id="1.10.287.950">
    <property type="entry name" value="Methyl-accepting chemotaxis protein"/>
    <property type="match status" value="1"/>
</dbReference>
<keyword evidence="9" id="KW-1185">Reference proteome</keyword>
<dbReference type="PANTHER" id="PTHR43531:SF11">
    <property type="entry name" value="METHYL-ACCEPTING CHEMOTAXIS PROTEIN 3"/>
    <property type="match status" value="1"/>
</dbReference>
<feature type="domain" description="HAMP" evidence="7">
    <location>
        <begin position="228"/>
        <end position="280"/>
    </location>
</feature>
<dbReference type="InterPro" id="IPR003660">
    <property type="entry name" value="HAMP_dom"/>
</dbReference>
<evidence type="ECO:0000256" key="5">
    <source>
        <dbReference type="SAM" id="Phobius"/>
    </source>
</evidence>
<dbReference type="PRINTS" id="PR00260">
    <property type="entry name" value="CHEMTRNSDUCR"/>
</dbReference>
<name>A0A1M7LRF8_9FIRM</name>
<evidence type="ECO:0000313" key="9">
    <source>
        <dbReference type="Proteomes" id="UP000184038"/>
    </source>
</evidence>
<keyword evidence="3" id="KW-0807">Transducer</keyword>
<dbReference type="InterPro" id="IPR051310">
    <property type="entry name" value="MCP_chemotaxis"/>
</dbReference>
<evidence type="ECO:0000256" key="3">
    <source>
        <dbReference type="PROSITE-ProRule" id="PRU00284"/>
    </source>
</evidence>
<dbReference type="GO" id="GO:0004888">
    <property type="term" value="F:transmembrane signaling receptor activity"/>
    <property type="evidence" value="ECO:0007669"/>
    <property type="project" value="InterPro"/>
</dbReference>
<evidence type="ECO:0000256" key="2">
    <source>
        <dbReference type="ARBA" id="ARBA00029447"/>
    </source>
</evidence>
<comment type="similarity">
    <text evidence="2">Belongs to the methyl-accepting chemotaxis (MCP) protein family.</text>
</comment>
<evidence type="ECO:0000259" key="6">
    <source>
        <dbReference type="PROSITE" id="PS50111"/>
    </source>
</evidence>
<feature type="transmembrane region" description="Helical" evidence="5">
    <location>
        <begin position="198"/>
        <end position="218"/>
    </location>
</feature>
<evidence type="ECO:0000259" key="7">
    <source>
        <dbReference type="PROSITE" id="PS50885"/>
    </source>
</evidence>
<dbReference type="SUPFAM" id="SSF58104">
    <property type="entry name" value="Methyl-accepting chemotaxis protein (MCP) signaling domain"/>
    <property type="match status" value="1"/>
</dbReference>
<dbReference type="InterPro" id="IPR004089">
    <property type="entry name" value="MCPsignal_dom"/>
</dbReference>
<dbReference type="PROSITE" id="PS50111">
    <property type="entry name" value="CHEMOTAXIS_TRANSDUC_2"/>
    <property type="match status" value="1"/>
</dbReference>
<dbReference type="GO" id="GO:0007165">
    <property type="term" value="P:signal transduction"/>
    <property type="evidence" value="ECO:0007669"/>
    <property type="project" value="UniProtKB-KW"/>
</dbReference>
<feature type="region of interest" description="Disordered" evidence="4">
    <location>
        <begin position="1"/>
        <end position="20"/>
    </location>
</feature>
<gene>
    <name evidence="8" type="ORF">SAMN02746066_03364</name>
</gene>
<keyword evidence="5" id="KW-0472">Membrane</keyword>
<dbReference type="EMBL" id="FRCP01000017">
    <property type="protein sequence ID" value="SHM80276.1"/>
    <property type="molecule type" value="Genomic_DNA"/>
</dbReference>
<evidence type="ECO:0000256" key="1">
    <source>
        <dbReference type="ARBA" id="ARBA00022500"/>
    </source>
</evidence>
<dbReference type="CDD" id="cd06225">
    <property type="entry name" value="HAMP"/>
    <property type="match status" value="1"/>
</dbReference>
<dbReference type="GO" id="GO:0016020">
    <property type="term" value="C:membrane"/>
    <property type="evidence" value="ECO:0007669"/>
    <property type="project" value="InterPro"/>
</dbReference>
<feature type="domain" description="Methyl-accepting transducer" evidence="6">
    <location>
        <begin position="330"/>
        <end position="559"/>
    </location>
</feature>
<dbReference type="Proteomes" id="UP000184038">
    <property type="component" value="Unassembled WGS sequence"/>
</dbReference>
<dbReference type="SMART" id="SM00283">
    <property type="entry name" value="MA"/>
    <property type="match status" value="1"/>
</dbReference>
<keyword evidence="1" id="KW-0145">Chemotaxis</keyword>
<dbReference type="Pfam" id="PF00672">
    <property type="entry name" value="HAMP"/>
    <property type="match status" value="1"/>
</dbReference>
<dbReference type="InterPro" id="IPR004090">
    <property type="entry name" value="Chemotax_Me-accpt_rcpt"/>
</dbReference>
<dbReference type="OrthoDB" id="9814363at2"/>
<dbReference type="AlphaFoldDB" id="A0A1M7LRF8"/>
<dbReference type="STRING" id="1120996.SAMN02746066_03364"/>
<keyword evidence="5" id="KW-1133">Transmembrane helix</keyword>
<proteinExistence type="inferred from homology"/>
<dbReference type="PROSITE" id="PS50885">
    <property type="entry name" value="HAMP"/>
    <property type="match status" value="1"/>
</dbReference>
<dbReference type="GO" id="GO:0006935">
    <property type="term" value="P:chemotaxis"/>
    <property type="evidence" value="ECO:0007669"/>
    <property type="project" value="UniProtKB-KW"/>
</dbReference>
<keyword evidence="5" id="KW-0812">Transmembrane</keyword>
<reference evidence="8 9" key="1">
    <citation type="submission" date="2016-11" db="EMBL/GenBank/DDBJ databases">
        <authorList>
            <person name="Jaros S."/>
            <person name="Januszkiewicz K."/>
            <person name="Wedrychowicz H."/>
        </authorList>
    </citation>
    <scope>NUCLEOTIDE SEQUENCE [LARGE SCALE GENOMIC DNA]</scope>
    <source>
        <strain evidence="8 9">DSM 15930</strain>
    </source>
</reference>
<dbReference type="Pfam" id="PF00015">
    <property type="entry name" value="MCPsignal"/>
    <property type="match status" value="1"/>
</dbReference>
<accession>A0A1M7LRF8</accession>
<evidence type="ECO:0000256" key="4">
    <source>
        <dbReference type="SAM" id="MobiDB-lite"/>
    </source>
</evidence>
<organism evidence="8 9">
    <name type="scientific">Anaerosporobacter mobilis DSM 15930</name>
    <dbReference type="NCBI Taxonomy" id="1120996"/>
    <lineage>
        <taxon>Bacteria</taxon>
        <taxon>Bacillati</taxon>
        <taxon>Bacillota</taxon>
        <taxon>Clostridia</taxon>
        <taxon>Lachnospirales</taxon>
        <taxon>Lachnospiraceae</taxon>
        <taxon>Anaerosporobacter</taxon>
    </lineage>
</organism>
<evidence type="ECO:0000313" key="8">
    <source>
        <dbReference type="EMBL" id="SHM80276.1"/>
    </source>
</evidence>